<dbReference type="GO" id="GO:0003677">
    <property type="term" value="F:DNA binding"/>
    <property type="evidence" value="ECO:0007669"/>
    <property type="project" value="InterPro"/>
</dbReference>
<dbReference type="GO" id="GO:0005634">
    <property type="term" value="C:nucleus"/>
    <property type="evidence" value="ECO:0007669"/>
    <property type="project" value="UniProtKB-SubCell"/>
</dbReference>
<dbReference type="FunFam" id="3.10.20.90:FF:000047">
    <property type="entry name" value="Auxin response factor"/>
    <property type="match status" value="1"/>
</dbReference>
<reference evidence="8" key="1">
    <citation type="submission" date="2019-12" db="EMBL/GenBank/DDBJ databases">
        <authorList>
            <person name="Scholes J."/>
        </authorList>
    </citation>
    <scope>NUCLEOTIDE SEQUENCE</scope>
</reference>
<dbReference type="OrthoDB" id="2016915at2759"/>
<evidence type="ECO:0000256" key="5">
    <source>
        <dbReference type="ARBA" id="ARBA00023294"/>
    </source>
</evidence>
<dbReference type="SUPFAM" id="SSF54277">
    <property type="entry name" value="CAD &amp; PB1 domains"/>
    <property type="match status" value="1"/>
</dbReference>
<keyword evidence="6" id="KW-0678">Repressor</keyword>
<sequence length="404" mass="44632">MNSPFMFFRGNARDLGTQSLNYQGVGPTSPWMQLQPRFEPSILGMQSDTTAFQEMRWADSSKQSQLLFGNRPVGLTQAQAQIPQQQQQPQNLMHNTLFQQQMLHQNSFDNNDSTQMQHGLDHERASSGGPVFSQAQTNMHISSPLHGLFGPGRQEDGAWPAKRVALDPLPFTDSNSNSVQVEQLGLLSSSVAHNSVSLPPFPGSNDPHNHFVFGLSGLKGVGESETVNMGVASSSSVADYSFNPTVNTNNCVEDSGFVPSSDNGELANPTNRAFVKVYKSGTFGRSLDITKFSSYNELRMELARMFGLQAQLEDSLRSGWQLVFVDCENDVLLLGDDPWPEFVNSVYCIKILSPEEVQEMRKRGLELLNNVPLHQNVVCEGYPSHQEPSRNMNANIASVGTLNF</sequence>
<comment type="subunit">
    <text evidence="6">Homodimers and heterodimers.</text>
</comment>
<evidence type="ECO:0000259" key="7">
    <source>
        <dbReference type="PROSITE" id="PS51745"/>
    </source>
</evidence>
<evidence type="ECO:0000313" key="9">
    <source>
        <dbReference type="Proteomes" id="UP001153555"/>
    </source>
</evidence>
<organism evidence="8 9">
    <name type="scientific">Striga hermonthica</name>
    <name type="common">Purple witchweed</name>
    <name type="synonym">Buchnera hermonthica</name>
    <dbReference type="NCBI Taxonomy" id="68872"/>
    <lineage>
        <taxon>Eukaryota</taxon>
        <taxon>Viridiplantae</taxon>
        <taxon>Streptophyta</taxon>
        <taxon>Embryophyta</taxon>
        <taxon>Tracheophyta</taxon>
        <taxon>Spermatophyta</taxon>
        <taxon>Magnoliopsida</taxon>
        <taxon>eudicotyledons</taxon>
        <taxon>Gunneridae</taxon>
        <taxon>Pentapetalae</taxon>
        <taxon>asterids</taxon>
        <taxon>lamiids</taxon>
        <taxon>Lamiales</taxon>
        <taxon>Orobanchaceae</taxon>
        <taxon>Buchnereae</taxon>
        <taxon>Striga</taxon>
    </lineage>
</organism>
<dbReference type="InterPro" id="IPR033389">
    <property type="entry name" value="AUX/IAA_dom"/>
</dbReference>
<dbReference type="Gene3D" id="3.10.20.90">
    <property type="entry name" value="Phosphatidylinositol 3-kinase Catalytic Subunit, Chain A, domain 1"/>
    <property type="match status" value="1"/>
</dbReference>
<comment type="similarity">
    <text evidence="6">Belongs to the Aux/IAA family.</text>
</comment>
<proteinExistence type="inferred from homology"/>
<dbReference type="EMBL" id="CACSLK010027833">
    <property type="protein sequence ID" value="CAA0832299.1"/>
    <property type="molecule type" value="Genomic_DNA"/>
</dbReference>
<dbReference type="Proteomes" id="UP001153555">
    <property type="component" value="Unassembled WGS sequence"/>
</dbReference>
<evidence type="ECO:0000256" key="6">
    <source>
        <dbReference type="RuleBase" id="RU004549"/>
    </source>
</evidence>
<dbReference type="GO" id="GO:0009734">
    <property type="term" value="P:auxin-activated signaling pathway"/>
    <property type="evidence" value="ECO:0007669"/>
    <property type="project" value="UniProtKB-UniRule"/>
</dbReference>
<dbReference type="PROSITE" id="PS51745">
    <property type="entry name" value="PB1"/>
    <property type="match status" value="1"/>
</dbReference>
<dbReference type="GO" id="GO:0006355">
    <property type="term" value="P:regulation of DNA-templated transcription"/>
    <property type="evidence" value="ECO:0007669"/>
    <property type="project" value="InterPro"/>
</dbReference>
<evidence type="ECO:0000256" key="1">
    <source>
        <dbReference type="ARBA" id="ARBA00004123"/>
    </source>
</evidence>
<evidence type="ECO:0000313" key="8">
    <source>
        <dbReference type="EMBL" id="CAA0832299.1"/>
    </source>
</evidence>
<comment type="caution">
    <text evidence="8">The sequence shown here is derived from an EMBL/GenBank/DDBJ whole genome shotgun (WGS) entry which is preliminary data.</text>
</comment>
<dbReference type="PANTHER" id="PTHR31384:SF115">
    <property type="entry name" value="AUXIN RESPONSE FACTOR 6"/>
    <property type="match status" value="1"/>
</dbReference>
<keyword evidence="2 6" id="KW-0805">Transcription regulation</keyword>
<feature type="domain" description="PB1" evidence="7">
    <location>
        <begin position="272"/>
        <end position="356"/>
    </location>
</feature>
<keyword evidence="3 6" id="KW-0804">Transcription</keyword>
<dbReference type="InterPro" id="IPR053793">
    <property type="entry name" value="PB1-like"/>
</dbReference>
<keyword evidence="5 6" id="KW-0927">Auxin signaling pathway</keyword>
<comment type="subcellular location">
    <subcellularLocation>
        <location evidence="1 6">Nucleus</location>
    </subcellularLocation>
</comment>
<evidence type="ECO:0000256" key="4">
    <source>
        <dbReference type="ARBA" id="ARBA00023242"/>
    </source>
</evidence>
<keyword evidence="4 6" id="KW-0539">Nucleus</keyword>
<evidence type="ECO:0000256" key="2">
    <source>
        <dbReference type="ARBA" id="ARBA00023015"/>
    </source>
</evidence>
<dbReference type="InterPro" id="IPR044835">
    <property type="entry name" value="ARF_plant"/>
</dbReference>
<accession>A0A9N7RIL7</accession>
<name>A0A9N7RIL7_STRHE</name>
<dbReference type="PANTHER" id="PTHR31384">
    <property type="entry name" value="AUXIN RESPONSE FACTOR 4-RELATED"/>
    <property type="match status" value="1"/>
</dbReference>
<keyword evidence="9" id="KW-1185">Reference proteome</keyword>
<gene>
    <name evidence="8" type="ORF">SHERM_27601</name>
</gene>
<dbReference type="AlphaFoldDB" id="A0A9N7RIL7"/>
<dbReference type="Pfam" id="PF02309">
    <property type="entry name" value="AUX_IAA"/>
    <property type="match status" value="1"/>
</dbReference>
<comment type="function">
    <text evidence="6">Aux/IAA proteins are short-lived transcriptional factors that function as repressors of early auxin response genes at low auxin concentrations.</text>
</comment>
<evidence type="ECO:0000256" key="3">
    <source>
        <dbReference type="ARBA" id="ARBA00023163"/>
    </source>
</evidence>
<protein>
    <recommendedName>
        <fullName evidence="6">Auxin-responsive protein</fullName>
    </recommendedName>
</protein>